<organism evidence="2 3">
    <name type="scientific">Pisolithus tinctorius Marx 270</name>
    <dbReference type="NCBI Taxonomy" id="870435"/>
    <lineage>
        <taxon>Eukaryota</taxon>
        <taxon>Fungi</taxon>
        <taxon>Dikarya</taxon>
        <taxon>Basidiomycota</taxon>
        <taxon>Agaricomycotina</taxon>
        <taxon>Agaricomycetes</taxon>
        <taxon>Agaricomycetidae</taxon>
        <taxon>Boletales</taxon>
        <taxon>Sclerodermatineae</taxon>
        <taxon>Pisolithaceae</taxon>
        <taxon>Pisolithus</taxon>
    </lineage>
</organism>
<dbReference type="OrthoDB" id="2686513at2759"/>
<name>A0A0C3PB60_PISTI</name>
<protein>
    <submittedName>
        <fullName evidence="2">Uncharacterized protein</fullName>
    </submittedName>
</protein>
<keyword evidence="1" id="KW-0472">Membrane</keyword>
<keyword evidence="3" id="KW-1185">Reference proteome</keyword>
<dbReference type="AlphaFoldDB" id="A0A0C3PB60"/>
<evidence type="ECO:0000256" key="1">
    <source>
        <dbReference type="SAM" id="Phobius"/>
    </source>
</evidence>
<dbReference type="HOGENOM" id="CLU_1489578_0_0_1"/>
<gene>
    <name evidence="2" type="ORF">M404DRAFT_25802</name>
</gene>
<keyword evidence="1" id="KW-1133">Transmembrane helix</keyword>
<dbReference type="Proteomes" id="UP000054217">
    <property type="component" value="Unassembled WGS sequence"/>
</dbReference>
<accession>A0A0C3PB60</accession>
<reference evidence="3" key="2">
    <citation type="submission" date="2015-01" db="EMBL/GenBank/DDBJ databases">
        <title>Evolutionary Origins and Diversification of the Mycorrhizal Mutualists.</title>
        <authorList>
            <consortium name="DOE Joint Genome Institute"/>
            <consortium name="Mycorrhizal Genomics Consortium"/>
            <person name="Kohler A."/>
            <person name="Kuo A."/>
            <person name="Nagy L.G."/>
            <person name="Floudas D."/>
            <person name="Copeland A."/>
            <person name="Barry K.W."/>
            <person name="Cichocki N."/>
            <person name="Veneault-Fourrey C."/>
            <person name="LaButti K."/>
            <person name="Lindquist E.A."/>
            <person name="Lipzen A."/>
            <person name="Lundell T."/>
            <person name="Morin E."/>
            <person name="Murat C."/>
            <person name="Riley R."/>
            <person name="Ohm R."/>
            <person name="Sun H."/>
            <person name="Tunlid A."/>
            <person name="Henrissat B."/>
            <person name="Grigoriev I.V."/>
            <person name="Hibbett D.S."/>
            <person name="Martin F."/>
        </authorList>
    </citation>
    <scope>NUCLEOTIDE SEQUENCE [LARGE SCALE GENOMIC DNA]</scope>
    <source>
        <strain evidence="3">Marx 270</strain>
    </source>
</reference>
<feature type="transmembrane region" description="Helical" evidence="1">
    <location>
        <begin position="51"/>
        <end position="71"/>
    </location>
</feature>
<dbReference type="STRING" id="870435.A0A0C3PB60"/>
<feature type="transmembrane region" description="Helical" evidence="1">
    <location>
        <begin position="92"/>
        <end position="112"/>
    </location>
</feature>
<dbReference type="EMBL" id="KN831968">
    <property type="protein sequence ID" value="KIO05191.1"/>
    <property type="molecule type" value="Genomic_DNA"/>
</dbReference>
<sequence>MAVLFVIRTYALYGRNKRILAFLLFTTVALVSVVAEMLQPRSAIHLAVPYEALYVFDTLIFGLTAYKTFKVGIRSIVHSKPKLVVLLLRDGAIYFAIVAMANLANILSFYVAPEHLKGGLSTISICTAVTMVSRLMLNLHKTADAGIFSHGQHLTDGRGGAIFTSQFLEPDQGWDLSTPTD</sequence>
<evidence type="ECO:0000313" key="2">
    <source>
        <dbReference type="EMBL" id="KIO05191.1"/>
    </source>
</evidence>
<proteinExistence type="predicted"/>
<keyword evidence="1" id="KW-0812">Transmembrane</keyword>
<dbReference type="InParanoid" id="A0A0C3PB60"/>
<reference evidence="2 3" key="1">
    <citation type="submission" date="2014-04" db="EMBL/GenBank/DDBJ databases">
        <authorList>
            <consortium name="DOE Joint Genome Institute"/>
            <person name="Kuo A."/>
            <person name="Kohler A."/>
            <person name="Costa M.D."/>
            <person name="Nagy L.G."/>
            <person name="Floudas D."/>
            <person name="Copeland A."/>
            <person name="Barry K.W."/>
            <person name="Cichocki N."/>
            <person name="Veneault-Fourrey C."/>
            <person name="LaButti K."/>
            <person name="Lindquist E.A."/>
            <person name="Lipzen A."/>
            <person name="Lundell T."/>
            <person name="Morin E."/>
            <person name="Murat C."/>
            <person name="Sun H."/>
            <person name="Tunlid A."/>
            <person name="Henrissat B."/>
            <person name="Grigoriev I.V."/>
            <person name="Hibbett D.S."/>
            <person name="Martin F."/>
            <person name="Nordberg H.P."/>
            <person name="Cantor M.N."/>
            <person name="Hua S.X."/>
        </authorList>
    </citation>
    <scope>NUCLEOTIDE SEQUENCE [LARGE SCALE GENOMIC DNA]</scope>
    <source>
        <strain evidence="2 3">Marx 270</strain>
    </source>
</reference>
<feature type="transmembrane region" description="Helical" evidence="1">
    <location>
        <begin position="118"/>
        <end position="137"/>
    </location>
</feature>
<evidence type="ECO:0000313" key="3">
    <source>
        <dbReference type="Proteomes" id="UP000054217"/>
    </source>
</evidence>